<gene>
    <name evidence="1" type="ORF">FKW77_003340</name>
</gene>
<dbReference type="EMBL" id="CP042187">
    <property type="protein sequence ID" value="QDS69324.1"/>
    <property type="molecule type" value="Genomic_DNA"/>
</dbReference>
<evidence type="ECO:0000313" key="2">
    <source>
        <dbReference type="Proteomes" id="UP000316270"/>
    </source>
</evidence>
<sequence>MGQDRIGKEMAMGQLGCLAMDDHKVGTEREVISECGFEYAVPSVPSRNMTLYMIGQMLQLKTMTASQERPDIALDRFDSFDVGADMLECWSARDWPGGLRTGATSMKR</sequence>
<dbReference type="Proteomes" id="UP000316270">
    <property type="component" value="Chromosome 3"/>
</dbReference>
<keyword evidence="2" id="KW-1185">Reference proteome</keyword>
<protein>
    <submittedName>
        <fullName evidence="1">Uncharacterized protein</fullName>
    </submittedName>
</protein>
<reference evidence="1 2" key="1">
    <citation type="submission" date="2019-07" db="EMBL/GenBank/DDBJ databases">
        <title>Finished genome of Venturia effusa.</title>
        <authorList>
            <person name="Young C.A."/>
            <person name="Cox M.P."/>
            <person name="Ganley A.R.D."/>
            <person name="David W.J."/>
        </authorList>
    </citation>
    <scope>NUCLEOTIDE SEQUENCE [LARGE SCALE GENOMIC DNA]</scope>
    <source>
        <strain evidence="2">albino</strain>
    </source>
</reference>
<name>A0A517L107_9PEZI</name>
<dbReference type="AlphaFoldDB" id="A0A517L107"/>
<evidence type="ECO:0000313" key="1">
    <source>
        <dbReference type="EMBL" id="QDS69324.1"/>
    </source>
</evidence>
<proteinExistence type="predicted"/>
<organism evidence="1 2">
    <name type="scientific">Venturia effusa</name>
    <dbReference type="NCBI Taxonomy" id="50376"/>
    <lineage>
        <taxon>Eukaryota</taxon>
        <taxon>Fungi</taxon>
        <taxon>Dikarya</taxon>
        <taxon>Ascomycota</taxon>
        <taxon>Pezizomycotina</taxon>
        <taxon>Dothideomycetes</taxon>
        <taxon>Pleosporomycetidae</taxon>
        <taxon>Venturiales</taxon>
        <taxon>Venturiaceae</taxon>
        <taxon>Venturia</taxon>
    </lineage>
</organism>
<dbReference type="OrthoDB" id="10531429at2759"/>
<accession>A0A517L107</accession>